<evidence type="ECO:0000313" key="11">
    <source>
        <dbReference type="EMBL" id="MCD9646615.1"/>
    </source>
</evidence>
<feature type="compositionally biased region" description="Basic and acidic residues" evidence="9">
    <location>
        <begin position="355"/>
        <end position="373"/>
    </location>
</feature>
<evidence type="ECO:0000256" key="3">
    <source>
        <dbReference type="ARBA" id="ARBA00022679"/>
    </source>
</evidence>
<dbReference type="Pfam" id="PF13639">
    <property type="entry name" value="zf-RING_2"/>
    <property type="match status" value="1"/>
</dbReference>
<dbReference type="InterPro" id="IPR013083">
    <property type="entry name" value="Znf_RING/FYVE/PHD"/>
</dbReference>
<protein>
    <recommendedName>
        <fullName evidence="2">RING-type E3 ubiquitin transferase</fullName>
        <ecNumber evidence="2">2.3.2.27</ecNumber>
    </recommendedName>
</protein>
<dbReference type="SUPFAM" id="SSF57850">
    <property type="entry name" value="RING/U-box"/>
    <property type="match status" value="1"/>
</dbReference>
<name>A0ABS8VKE0_DATST</name>
<dbReference type="SMART" id="SM00184">
    <property type="entry name" value="RING"/>
    <property type="match status" value="1"/>
</dbReference>
<evidence type="ECO:0000313" key="12">
    <source>
        <dbReference type="Proteomes" id="UP000823775"/>
    </source>
</evidence>
<evidence type="ECO:0000259" key="10">
    <source>
        <dbReference type="PROSITE" id="PS50089"/>
    </source>
</evidence>
<dbReference type="EC" id="2.3.2.27" evidence="2"/>
<comment type="caution">
    <text evidence="11">The sequence shown here is derived from an EMBL/GenBank/DDBJ whole genome shotgun (WGS) entry which is preliminary data.</text>
</comment>
<comment type="catalytic activity">
    <reaction evidence="1">
        <text>S-ubiquitinyl-[E2 ubiquitin-conjugating enzyme]-L-cysteine + [acceptor protein]-L-lysine = [E2 ubiquitin-conjugating enzyme]-L-cysteine + N(6)-ubiquitinyl-[acceptor protein]-L-lysine.</text>
        <dbReference type="EC" id="2.3.2.27"/>
    </reaction>
</comment>
<evidence type="ECO:0000256" key="2">
    <source>
        <dbReference type="ARBA" id="ARBA00012483"/>
    </source>
</evidence>
<reference evidence="11 12" key="1">
    <citation type="journal article" date="2021" name="BMC Genomics">
        <title>Datura genome reveals duplications of psychoactive alkaloid biosynthetic genes and high mutation rate following tissue culture.</title>
        <authorList>
            <person name="Rajewski A."/>
            <person name="Carter-House D."/>
            <person name="Stajich J."/>
            <person name="Litt A."/>
        </authorList>
    </citation>
    <scope>NUCLEOTIDE SEQUENCE [LARGE SCALE GENOMIC DNA]</scope>
    <source>
        <strain evidence="11">AR-01</strain>
    </source>
</reference>
<feature type="domain" description="RING-type" evidence="10">
    <location>
        <begin position="30"/>
        <end position="70"/>
    </location>
</feature>
<dbReference type="PROSITE" id="PS50089">
    <property type="entry name" value="ZF_RING_2"/>
    <property type="match status" value="1"/>
</dbReference>
<evidence type="ECO:0000256" key="8">
    <source>
        <dbReference type="PROSITE-ProRule" id="PRU00175"/>
    </source>
</evidence>
<keyword evidence="3" id="KW-0808">Transferase</keyword>
<sequence>MEQGKMSEDILTSAAAFVEGGIQDACDDACSICLEEFSDSDPSTVTGCKHEFHLQCILEWCQRSSQCPMCWQPLSLKDPNSQELLDAVEHERNIRMNPPRNTTIFHHPTLGDFELQHLPVSATDSELEERIIQHLAAAAAMGRARHLARREGQRGRSSAQGRPQFLVFSTHPNAPAAVAASSSNQRSGGEPTPEVSVSGQDSPVIAVGEGSGQLLTQPSSFQADEVSASGSGSNVAVNQLETSPNNRRNPSQSSPNNQDRAGPSDFQSFSESIKSRLSAMSMRCKESLTKSSRGWREKFFARNSSASDNVPESRNEVNAAVSTVSRMMDHLETTDSRTSSAESNILEGTLPIQHAEQHIPETDDNHSLNEDNRQAPCAASSGSS</sequence>
<feature type="region of interest" description="Disordered" evidence="9">
    <location>
        <begin position="176"/>
        <end position="271"/>
    </location>
</feature>
<gene>
    <name evidence="11" type="ORF">HAX54_036616</name>
</gene>
<evidence type="ECO:0000256" key="4">
    <source>
        <dbReference type="ARBA" id="ARBA00022723"/>
    </source>
</evidence>
<dbReference type="PANTHER" id="PTHR46463">
    <property type="entry name" value="ZINC FINGER, RING/FYVE/PHD-TYPE"/>
    <property type="match status" value="1"/>
</dbReference>
<evidence type="ECO:0000256" key="1">
    <source>
        <dbReference type="ARBA" id="ARBA00000900"/>
    </source>
</evidence>
<dbReference type="PANTHER" id="PTHR46463:SF85">
    <property type="entry name" value="E3 UBIQUITIN-PROTEIN LIGASE RHF2A ISOFORM X1"/>
    <property type="match status" value="1"/>
</dbReference>
<dbReference type="EMBL" id="JACEIK010004864">
    <property type="protein sequence ID" value="MCD9646615.1"/>
    <property type="molecule type" value="Genomic_DNA"/>
</dbReference>
<dbReference type="Gene3D" id="3.30.40.10">
    <property type="entry name" value="Zinc/RING finger domain, C3HC4 (zinc finger)"/>
    <property type="match status" value="1"/>
</dbReference>
<feature type="compositionally biased region" description="Low complexity" evidence="9">
    <location>
        <begin position="226"/>
        <end position="258"/>
    </location>
</feature>
<dbReference type="InterPro" id="IPR001841">
    <property type="entry name" value="Znf_RING"/>
</dbReference>
<feature type="region of interest" description="Disordered" evidence="9">
    <location>
        <begin position="350"/>
        <end position="384"/>
    </location>
</feature>
<organism evidence="11 12">
    <name type="scientific">Datura stramonium</name>
    <name type="common">Jimsonweed</name>
    <name type="synonym">Common thornapple</name>
    <dbReference type="NCBI Taxonomy" id="4076"/>
    <lineage>
        <taxon>Eukaryota</taxon>
        <taxon>Viridiplantae</taxon>
        <taxon>Streptophyta</taxon>
        <taxon>Embryophyta</taxon>
        <taxon>Tracheophyta</taxon>
        <taxon>Spermatophyta</taxon>
        <taxon>Magnoliopsida</taxon>
        <taxon>eudicotyledons</taxon>
        <taxon>Gunneridae</taxon>
        <taxon>Pentapetalae</taxon>
        <taxon>asterids</taxon>
        <taxon>lamiids</taxon>
        <taxon>Solanales</taxon>
        <taxon>Solanaceae</taxon>
        <taxon>Solanoideae</taxon>
        <taxon>Datureae</taxon>
        <taxon>Datura</taxon>
    </lineage>
</organism>
<evidence type="ECO:0000256" key="9">
    <source>
        <dbReference type="SAM" id="MobiDB-lite"/>
    </source>
</evidence>
<keyword evidence="7" id="KW-0862">Zinc</keyword>
<evidence type="ECO:0000256" key="6">
    <source>
        <dbReference type="ARBA" id="ARBA00022786"/>
    </source>
</evidence>
<evidence type="ECO:0000256" key="7">
    <source>
        <dbReference type="ARBA" id="ARBA00022833"/>
    </source>
</evidence>
<keyword evidence="12" id="KW-1185">Reference proteome</keyword>
<feature type="compositionally biased region" description="Polar residues" evidence="9">
    <location>
        <begin position="213"/>
        <end position="222"/>
    </location>
</feature>
<keyword evidence="5 8" id="KW-0863">Zinc-finger</keyword>
<evidence type="ECO:0000256" key="5">
    <source>
        <dbReference type="ARBA" id="ARBA00022771"/>
    </source>
</evidence>
<keyword evidence="6" id="KW-0833">Ubl conjugation pathway</keyword>
<keyword evidence="4" id="KW-0479">Metal-binding</keyword>
<dbReference type="Proteomes" id="UP000823775">
    <property type="component" value="Unassembled WGS sequence"/>
</dbReference>
<proteinExistence type="predicted"/>
<accession>A0ABS8VKE0</accession>